<evidence type="ECO:0000313" key="6">
    <source>
        <dbReference type="Proteomes" id="UP000196005"/>
    </source>
</evidence>
<dbReference type="GO" id="GO:0005524">
    <property type="term" value="F:ATP binding"/>
    <property type="evidence" value="ECO:0007669"/>
    <property type="project" value="UniProtKB-KW"/>
</dbReference>
<dbReference type="RefSeq" id="WP_087439234.1">
    <property type="nucleotide sequence ID" value="NZ_CP021416.1"/>
</dbReference>
<evidence type="ECO:0000256" key="3">
    <source>
        <dbReference type="ARBA" id="ARBA00022840"/>
    </source>
</evidence>
<dbReference type="InterPro" id="IPR029000">
    <property type="entry name" value="Cyclophilin-like_dom_sf"/>
</dbReference>
<dbReference type="PANTHER" id="PTHR34698:SF2">
    <property type="entry name" value="5-OXOPROLINASE SUBUNIT B"/>
    <property type="match status" value="1"/>
</dbReference>
<dbReference type="AlphaFoldDB" id="A0A1Y0HNF8"/>
<dbReference type="Pfam" id="PF02682">
    <property type="entry name" value="CT_C_D"/>
    <property type="match status" value="1"/>
</dbReference>
<dbReference type="InterPro" id="IPR003833">
    <property type="entry name" value="CT_C_D"/>
</dbReference>
<dbReference type="Proteomes" id="UP000196005">
    <property type="component" value="Chromosome"/>
</dbReference>
<dbReference type="InterPro" id="IPR010016">
    <property type="entry name" value="PxpB"/>
</dbReference>
<evidence type="ECO:0000256" key="1">
    <source>
        <dbReference type="ARBA" id="ARBA00022741"/>
    </source>
</evidence>
<keyword evidence="2" id="KW-0378">Hydrolase</keyword>
<dbReference type="PANTHER" id="PTHR34698">
    <property type="entry name" value="5-OXOPROLINASE SUBUNIT B"/>
    <property type="match status" value="1"/>
</dbReference>
<keyword evidence="1" id="KW-0547">Nucleotide-binding</keyword>
<keyword evidence="3" id="KW-0067">ATP-binding</keyword>
<accession>A0A1Y0HNF8</accession>
<name>A0A1Y0HNF8_9BACT</name>
<dbReference type="SMART" id="SM00796">
    <property type="entry name" value="AHS1"/>
    <property type="match status" value="1"/>
</dbReference>
<keyword evidence="6" id="KW-1185">Reference proteome</keyword>
<feature type="domain" description="Carboxyltransferase" evidence="4">
    <location>
        <begin position="3"/>
        <end position="204"/>
    </location>
</feature>
<dbReference type="EMBL" id="CP021416">
    <property type="protein sequence ID" value="ARU49490.1"/>
    <property type="molecule type" value="Genomic_DNA"/>
</dbReference>
<sequence>MSRIYKIASESSVIVYFGSTIDPAISQEVQKSYLALKAEKCEGFFEIIPSYASLMVSYDVMQFDFDGVCEKIEKIIHHAEEITMNEPKIITIPTYYGVEVGLDLELLAKEKNLTVEEIIALHVKGLYSVYAIGFAPGFAYLGEIDERLATSRLASPRKAVPKGSVSIADRQTAVYPTQSPGGWKVLGRTPTAMFDASYDGLSLLHVGDQVRFKSISKEEFLKLGGEL</sequence>
<proteinExistence type="predicted"/>
<gene>
    <name evidence="5" type="ORF">Sdiek1_2339</name>
</gene>
<organism evidence="5 6">
    <name type="scientific">Sulfurospirillum diekertiae</name>
    <dbReference type="NCBI Taxonomy" id="1854492"/>
    <lineage>
        <taxon>Bacteria</taxon>
        <taxon>Pseudomonadati</taxon>
        <taxon>Campylobacterota</taxon>
        <taxon>Epsilonproteobacteria</taxon>
        <taxon>Campylobacterales</taxon>
        <taxon>Sulfurospirillaceae</taxon>
        <taxon>Sulfurospirillum</taxon>
    </lineage>
</organism>
<reference evidence="6" key="1">
    <citation type="submission" date="2017-05" db="EMBL/GenBank/DDBJ databases">
        <title>Dechlorination kinetics govern the competition between two new strains of the genus Sulfurospirillum.</title>
        <authorList>
            <person name="Buttet G.F."/>
            <person name="Murray A.M."/>
            <person name="Goris T."/>
            <person name="Burion M."/>
            <person name="Lin B."/>
            <person name="Rolle M."/>
            <person name="Maillard J."/>
        </authorList>
    </citation>
    <scope>NUCLEOTIDE SEQUENCE [LARGE SCALE GENOMIC DNA]</scope>
    <source>
        <strain evidence="6">SL2-1</strain>
    </source>
</reference>
<dbReference type="Gene3D" id="3.30.1360.40">
    <property type="match status" value="1"/>
</dbReference>
<dbReference type="KEGG" id="suls:Sdiek1_2339"/>
<evidence type="ECO:0000256" key="2">
    <source>
        <dbReference type="ARBA" id="ARBA00022801"/>
    </source>
</evidence>
<dbReference type="OrthoDB" id="9768696at2"/>
<dbReference type="NCBIfam" id="TIGR00370">
    <property type="entry name" value="5-oxoprolinase subunit PxpB"/>
    <property type="match status" value="1"/>
</dbReference>
<protein>
    <submittedName>
        <fullName evidence="5">Kinase A inhibitor</fullName>
    </submittedName>
</protein>
<dbReference type="SUPFAM" id="SSF160467">
    <property type="entry name" value="PH0987 N-terminal domain-like"/>
    <property type="match status" value="1"/>
</dbReference>
<evidence type="ECO:0000313" key="5">
    <source>
        <dbReference type="EMBL" id="ARU49490.1"/>
    </source>
</evidence>
<dbReference type="GO" id="GO:0016787">
    <property type="term" value="F:hydrolase activity"/>
    <property type="evidence" value="ECO:0007669"/>
    <property type="project" value="UniProtKB-KW"/>
</dbReference>
<dbReference type="SUPFAM" id="SSF50891">
    <property type="entry name" value="Cyclophilin-like"/>
    <property type="match status" value="1"/>
</dbReference>
<evidence type="ECO:0000259" key="4">
    <source>
        <dbReference type="SMART" id="SM00796"/>
    </source>
</evidence>
<dbReference type="Gene3D" id="2.40.100.10">
    <property type="entry name" value="Cyclophilin-like"/>
    <property type="match status" value="1"/>
</dbReference>